<evidence type="ECO:0000313" key="1">
    <source>
        <dbReference type="EMBL" id="MFB6489693.1"/>
    </source>
</evidence>
<proteinExistence type="predicted"/>
<comment type="caution">
    <text evidence="1">The sequence shown here is derived from an EMBL/GenBank/DDBJ whole genome shotgun (WGS) entry which is preliminary data.</text>
</comment>
<dbReference type="EMBL" id="JZWT02000001">
    <property type="protein sequence ID" value="MFB6489693.1"/>
    <property type="molecule type" value="Genomic_DNA"/>
</dbReference>
<dbReference type="Proteomes" id="UP000033636">
    <property type="component" value="Unassembled WGS sequence"/>
</dbReference>
<protein>
    <submittedName>
        <fullName evidence="1">MarR family transcriptional regulator</fullName>
    </submittedName>
</protein>
<name>A0ACC6UYD0_9CREN</name>
<sequence length="192" mass="22213">MINQILSKLGIELDDKEKKLLSLLLEEEPVTAYRLASDGKMHFSYVYKKLDRFEREELVTYFCEPDSGRKLYYAMPKGVITAMAYGLSSQRLLVEKLKNKWGLSELGQDDVLELVGLLAQVYRPGFPINDIVMTSYYLYIKYLSGEITIDIKHKNILNILFRRALEAFMGLLGEDCIERCKAEIASRDFFSR</sequence>
<reference evidence="1" key="1">
    <citation type="submission" date="2024-07" db="EMBL/GenBank/DDBJ databases">
        <title>Metagenome and Metagenome-Assembled Genomes of Archaea from a hot spring from the geothermal field of Los Azufres, Mexico.</title>
        <authorList>
            <person name="Marin-Paredes R."/>
            <person name="Martinez-Romero E."/>
            <person name="Servin-Garciduenas L.E."/>
        </authorList>
    </citation>
    <scope>NUCLEOTIDE SEQUENCE</scope>
</reference>
<organism evidence="1 2">
    <name type="scientific">Thermoproteus sp. AZ2</name>
    <dbReference type="NCBI Taxonomy" id="1609232"/>
    <lineage>
        <taxon>Archaea</taxon>
        <taxon>Thermoproteota</taxon>
        <taxon>Thermoprotei</taxon>
        <taxon>Thermoproteales</taxon>
        <taxon>Thermoproteaceae</taxon>
        <taxon>Thermoproteus</taxon>
    </lineage>
</organism>
<accession>A0ACC6UYD0</accession>
<gene>
    <name evidence="1" type="ORF">TU35_000340</name>
</gene>
<evidence type="ECO:0000313" key="2">
    <source>
        <dbReference type="Proteomes" id="UP000033636"/>
    </source>
</evidence>